<dbReference type="CDD" id="cd01949">
    <property type="entry name" value="GGDEF"/>
    <property type="match status" value="1"/>
</dbReference>
<dbReference type="Pfam" id="PF00990">
    <property type="entry name" value="GGDEF"/>
    <property type="match status" value="1"/>
</dbReference>
<gene>
    <name evidence="4" type="ORF">ACFFJ6_02290</name>
</gene>
<dbReference type="Proteomes" id="UP001589775">
    <property type="component" value="Unassembled WGS sequence"/>
</dbReference>
<reference evidence="4 5" key="1">
    <citation type="submission" date="2024-09" db="EMBL/GenBank/DDBJ databases">
        <authorList>
            <person name="Sun Q."/>
            <person name="Mori K."/>
        </authorList>
    </citation>
    <scope>NUCLEOTIDE SEQUENCE [LARGE SCALE GENOMIC DNA]</scope>
    <source>
        <strain evidence="4 5">KCTC 23279</strain>
    </source>
</reference>
<keyword evidence="2" id="KW-0472">Membrane</keyword>
<proteinExistence type="predicted"/>
<dbReference type="EMBL" id="JBHLWM010000001">
    <property type="protein sequence ID" value="MFC0239273.1"/>
    <property type="molecule type" value="Genomic_DNA"/>
</dbReference>
<dbReference type="InterPro" id="IPR043128">
    <property type="entry name" value="Rev_trsase/Diguanyl_cyclase"/>
</dbReference>
<dbReference type="NCBIfam" id="TIGR00254">
    <property type="entry name" value="GGDEF"/>
    <property type="match status" value="1"/>
</dbReference>
<feature type="region of interest" description="Disordered" evidence="1">
    <location>
        <begin position="403"/>
        <end position="422"/>
    </location>
</feature>
<feature type="transmembrane region" description="Helical" evidence="2">
    <location>
        <begin position="163"/>
        <end position="180"/>
    </location>
</feature>
<protein>
    <submittedName>
        <fullName evidence="4">Diguanylate cyclase domain-containing protein</fullName>
        <ecNumber evidence="4">2.7.7.65</ecNumber>
    </submittedName>
</protein>
<feature type="transmembrane region" description="Helical" evidence="2">
    <location>
        <begin position="186"/>
        <end position="206"/>
    </location>
</feature>
<evidence type="ECO:0000256" key="2">
    <source>
        <dbReference type="SAM" id="Phobius"/>
    </source>
</evidence>
<feature type="transmembrane region" description="Helical" evidence="2">
    <location>
        <begin position="42"/>
        <end position="60"/>
    </location>
</feature>
<evidence type="ECO:0000313" key="5">
    <source>
        <dbReference type="Proteomes" id="UP001589775"/>
    </source>
</evidence>
<evidence type="ECO:0000256" key="1">
    <source>
        <dbReference type="SAM" id="MobiDB-lite"/>
    </source>
</evidence>
<feature type="transmembrane region" description="Helical" evidence="2">
    <location>
        <begin position="137"/>
        <end position="156"/>
    </location>
</feature>
<dbReference type="GO" id="GO:0052621">
    <property type="term" value="F:diguanylate cyclase activity"/>
    <property type="evidence" value="ECO:0007669"/>
    <property type="project" value="UniProtKB-EC"/>
</dbReference>
<feature type="transmembrane region" description="Helical" evidence="2">
    <location>
        <begin position="66"/>
        <end position="88"/>
    </location>
</feature>
<keyword evidence="4" id="KW-0808">Transferase</keyword>
<keyword evidence="5" id="KW-1185">Reference proteome</keyword>
<keyword evidence="2" id="KW-1133">Transmembrane helix</keyword>
<accession>A0ABV6EM29</accession>
<sequence length="422" mass="45494">MTVCFVQAADRNDFETFTMTPDSKVANTVYIEFVRLLYTARWPIVVVGTAILMVGAAVGYQTGDLISPAIGVAGMLVTLGRLTLCVAFDRTFDRHKLDVASAKVWERRLAIGVISTGVCVGGFALRCFLLPDLTAHMVASGLVFGYCAGTTTRFSIRPWIVKASLAVSVIPAVGAALWNFDLMHTAQALLFLIFFFGGFELIVYIHDTTKEQLTLRAEAAHLARADVLTKLPNRLRLSEHFDEAAARLHRHGEGFAVICIDLDFFKEANDRFGHAAGDEILQIVAMRLTGLLRHSDLAARVGGDEFIVIQADVGSRDEIKALCDRIVSAVSAPYIIDGNVIVLGASVGAALAPTDGTSLDALLGKADAALYAAKRNRAGQQRPLAAVTENIPLAPEFCETRAPDPAMDSAEHPARTTLNLPL</sequence>
<dbReference type="InterPro" id="IPR029787">
    <property type="entry name" value="Nucleotide_cyclase"/>
</dbReference>
<keyword evidence="2" id="KW-0812">Transmembrane</keyword>
<dbReference type="SMART" id="SM00267">
    <property type="entry name" value="GGDEF"/>
    <property type="match status" value="1"/>
</dbReference>
<dbReference type="SUPFAM" id="SSF55073">
    <property type="entry name" value="Nucleotide cyclase"/>
    <property type="match status" value="1"/>
</dbReference>
<organism evidence="4 5">
    <name type="scientific">Rhodopseudomonas telluris</name>
    <dbReference type="NCBI Taxonomy" id="644215"/>
    <lineage>
        <taxon>Bacteria</taxon>
        <taxon>Pseudomonadati</taxon>
        <taxon>Pseudomonadota</taxon>
        <taxon>Alphaproteobacteria</taxon>
        <taxon>Hyphomicrobiales</taxon>
        <taxon>Nitrobacteraceae</taxon>
        <taxon>Rhodopseudomonas</taxon>
    </lineage>
</organism>
<feature type="transmembrane region" description="Helical" evidence="2">
    <location>
        <begin position="109"/>
        <end position="131"/>
    </location>
</feature>
<dbReference type="PANTHER" id="PTHR46663:SF4">
    <property type="entry name" value="DIGUANYLATE CYCLASE DGCT-RELATED"/>
    <property type="match status" value="1"/>
</dbReference>
<dbReference type="InterPro" id="IPR052163">
    <property type="entry name" value="DGC-Regulatory_Protein"/>
</dbReference>
<dbReference type="PROSITE" id="PS50887">
    <property type="entry name" value="GGDEF"/>
    <property type="match status" value="1"/>
</dbReference>
<name>A0ABV6EM29_9BRAD</name>
<evidence type="ECO:0000259" key="3">
    <source>
        <dbReference type="PROSITE" id="PS50887"/>
    </source>
</evidence>
<dbReference type="RefSeq" id="WP_378383922.1">
    <property type="nucleotide sequence ID" value="NZ_JBHLWM010000001.1"/>
</dbReference>
<comment type="caution">
    <text evidence="4">The sequence shown here is derived from an EMBL/GenBank/DDBJ whole genome shotgun (WGS) entry which is preliminary data.</text>
</comment>
<dbReference type="PANTHER" id="PTHR46663">
    <property type="entry name" value="DIGUANYLATE CYCLASE DGCT-RELATED"/>
    <property type="match status" value="1"/>
</dbReference>
<feature type="domain" description="GGDEF" evidence="3">
    <location>
        <begin position="253"/>
        <end position="388"/>
    </location>
</feature>
<dbReference type="EC" id="2.7.7.65" evidence="4"/>
<evidence type="ECO:0000313" key="4">
    <source>
        <dbReference type="EMBL" id="MFC0239273.1"/>
    </source>
</evidence>
<keyword evidence="4" id="KW-0548">Nucleotidyltransferase</keyword>
<dbReference type="Gene3D" id="3.30.70.270">
    <property type="match status" value="1"/>
</dbReference>
<dbReference type="InterPro" id="IPR000160">
    <property type="entry name" value="GGDEF_dom"/>
</dbReference>